<accession>A0ABD0YJ87</accession>
<proteinExistence type="predicted"/>
<sequence>MASKRRNMLHKNKTQETTENGGRNLLLWTNGLCGNLRLNLIDRAHQVPRTLTFTALQSVFHSGFSANPQSAARLCDPATGAALAAAHLFSLKISFPAYVGPATNGISHKEAAGRSAIIQSLSLNPCLFYFENARYVPSTNEYYCPAKPLGYSPGKRPPKGAERIVPLRANKRGQHHSSSLILSVAPSRLGYLFPFSRDVVCYQLSCERVQEAAHALDDGITHKSFCSSMLAQLLLVVGSAAWFGGMTSGGAVGNLDTNEIMSGQPEEAEPLALPTDEESYNRLALIPHNLASGTHHFVSSTFPAEPHRSIPSLRLSVPISLRFHTALLPMYRQK</sequence>
<organism evidence="1 2">
    <name type="scientific">Ranatra chinensis</name>
    <dbReference type="NCBI Taxonomy" id="642074"/>
    <lineage>
        <taxon>Eukaryota</taxon>
        <taxon>Metazoa</taxon>
        <taxon>Ecdysozoa</taxon>
        <taxon>Arthropoda</taxon>
        <taxon>Hexapoda</taxon>
        <taxon>Insecta</taxon>
        <taxon>Pterygota</taxon>
        <taxon>Neoptera</taxon>
        <taxon>Paraneoptera</taxon>
        <taxon>Hemiptera</taxon>
        <taxon>Heteroptera</taxon>
        <taxon>Panheteroptera</taxon>
        <taxon>Nepomorpha</taxon>
        <taxon>Nepidae</taxon>
        <taxon>Ranatrinae</taxon>
        <taxon>Ranatra</taxon>
    </lineage>
</organism>
<keyword evidence="2" id="KW-1185">Reference proteome</keyword>
<name>A0ABD0YJ87_9HEMI</name>
<reference evidence="1 2" key="1">
    <citation type="submission" date="2024-07" db="EMBL/GenBank/DDBJ databases">
        <title>Chromosome-level genome assembly of the water stick insect Ranatra chinensis (Heteroptera: Nepidae).</title>
        <authorList>
            <person name="Liu X."/>
        </authorList>
    </citation>
    <scope>NUCLEOTIDE SEQUENCE [LARGE SCALE GENOMIC DNA]</scope>
    <source>
        <strain evidence="1">Cailab_2021Rc</strain>
        <tissue evidence="1">Muscle</tissue>
    </source>
</reference>
<dbReference type="AlphaFoldDB" id="A0ABD0YJ87"/>
<dbReference type="EMBL" id="JBFDAA010000006">
    <property type="protein sequence ID" value="KAL1131356.1"/>
    <property type="molecule type" value="Genomic_DNA"/>
</dbReference>
<protein>
    <submittedName>
        <fullName evidence="1">Uncharacterized protein</fullName>
    </submittedName>
</protein>
<gene>
    <name evidence="1" type="ORF">AAG570_010974</name>
</gene>
<evidence type="ECO:0000313" key="1">
    <source>
        <dbReference type="EMBL" id="KAL1131356.1"/>
    </source>
</evidence>
<dbReference type="Proteomes" id="UP001558652">
    <property type="component" value="Unassembled WGS sequence"/>
</dbReference>
<comment type="caution">
    <text evidence="1">The sequence shown here is derived from an EMBL/GenBank/DDBJ whole genome shotgun (WGS) entry which is preliminary data.</text>
</comment>
<evidence type="ECO:0000313" key="2">
    <source>
        <dbReference type="Proteomes" id="UP001558652"/>
    </source>
</evidence>